<proteinExistence type="predicted"/>
<sequence>MPCAFSTYQNENIKHKSHNTVWKQTVALDTNPNASMSAVVEENHMKLSHRACMSMVP</sequence>
<reference evidence="1" key="1">
    <citation type="submission" date="2018-02" db="EMBL/GenBank/DDBJ databases">
        <title>Rhizophora mucronata_Transcriptome.</title>
        <authorList>
            <person name="Meera S.P."/>
            <person name="Sreeshan A."/>
            <person name="Augustine A."/>
        </authorList>
    </citation>
    <scope>NUCLEOTIDE SEQUENCE</scope>
    <source>
        <tissue evidence="1">Leaf</tissue>
    </source>
</reference>
<protein>
    <submittedName>
        <fullName evidence="1">Uncharacterized protein</fullName>
    </submittedName>
</protein>
<organism evidence="1">
    <name type="scientific">Rhizophora mucronata</name>
    <name type="common">Asiatic mangrove</name>
    <dbReference type="NCBI Taxonomy" id="61149"/>
    <lineage>
        <taxon>Eukaryota</taxon>
        <taxon>Viridiplantae</taxon>
        <taxon>Streptophyta</taxon>
        <taxon>Embryophyta</taxon>
        <taxon>Tracheophyta</taxon>
        <taxon>Spermatophyta</taxon>
        <taxon>Magnoliopsida</taxon>
        <taxon>eudicotyledons</taxon>
        <taxon>Gunneridae</taxon>
        <taxon>Pentapetalae</taxon>
        <taxon>rosids</taxon>
        <taxon>fabids</taxon>
        <taxon>Malpighiales</taxon>
        <taxon>Rhizophoraceae</taxon>
        <taxon>Rhizophora</taxon>
    </lineage>
</organism>
<accession>A0A2P2PAD4</accession>
<dbReference type="AlphaFoldDB" id="A0A2P2PAD4"/>
<evidence type="ECO:0000313" key="1">
    <source>
        <dbReference type="EMBL" id="MBX51672.1"/>
    </source>
</evidence>
<name>A0A2P2PAD4_RHIMU</name>
<dbReference type="EMBL" id="GGEC01071188">
    <property type="protein sequence ID" value="MBX51672.1"/>
    <property type="molecule type" value="Transcribed_RNA"/>
</dbReference>